<reference evidence="2" key="1">
    <citation type="journal article" date="2014" name="Int. J. Syst. Evol. Microbiol.">
        <title>Complete genome sequence of Corynebacterium casei LMG S-19264T (=DSM 44701T), isolated from a smear-ripened cheese.</title>
        <authorList>
            <consortium name="US DOE Joint Genome Institute (JGI-PGF)"/>
            <person name="Walter F."/>
            <person name="Albersmeier A."/>
            <person name="Kalinowski J."/>
            <person name="Ruckert C."/>
        </authorList>
    </citation>
    <scope>NUCLEOTIDE SEQUENCE</scope>
    <source>
        <strain evidence="2">JCM 4956</strain>
    </source>
</reference>
<dbReference type="Proteomes" id="UP000645555">
    <property type="component" value="Unassembled WGS sequence"/>
</dbReference>
<accession>A0A918NU98</accession>
<sequence>MGAFNDCSNLGPGAQSASHAEDACAWCVQLRETDVQSLSDAGRGQAFARALESLAGACPGIPRKSSGGVVRTVLVVLAAATIITATVSAVLDTRP</sequence>
<keyword evidence="3" id="KW-1185">Reference proteome</keyword>
<feature type="transmembrane region" description="Helical" evidence="1">
    <location>
        <begin position="69"/>
        <end position="91"/>
    </location>
</feature>
<keyword evidence="1" id="KW-0812">Transmembrane</keyword>
<dbReference type="EMBL" id="BMWD01000046">
    <property type="protein sequence ID" value="GGX96697.1"/>
    <property type="molecule type" value="Genomic_DNA"/>
</dbReference>
<organism evidence="2 3">
    <name type="scientific">Streptomyces fructofermentans</name>
    <dbReference type="NCBI Taxonomy" id="152141"/>
    <lineage>
        <taxon>Bacteria</taxon>
        <taxon>Bacillati</taxon>
        <taxon>Actinomycetota</taxon>
        <taxon>Actinomycetes</taxon>
        <taxon>Kitasatosporales</taxon>
        <taxon>Streptomycetaceae</taxon>
        <taxon>Streptomyces</taxon>
    </lineage>
</organism>
<name>A0A918NU98_9ACTN</name>
<dbReference type="AlphaFoldDB" id="A0A918NU98"/>
<evidence type="ECO:0000256" key="1">
    <source>
        <dbReference type="SAM" id="Phobius"/>
    </source>
</evidence>
<protein>
    <submittedName>
        <fullName evidence="2">Uncharacterized protein</fullName>
    </submittedName>
</protein>
<gene>
    <name evidence="2" type="ORF">GCM10010515_74070</name>
</gene>
<reference evidence="2" key="2">
    <citation type="submission" date="2020-09" db="EMBL/GenBank/DDBJ databases">
        <authorList>
            <person name="Sun Q."/>
            <person name="Ohkuma M."/>
        </authorList>
    </citation>
    <scope>NUCLEOTIDE SEQUENCE</scope>
    <source>
        <strain evidence="2">JCM 4956</strain>
    </source>
</reference>
<evidence type="ECO:0000313" key="3">
    <source>
        <dbReference type="Proteomes" id="UP000645555"/>
    </source>
</evidence>
<comment type="caution">
    <text evidence="2">The sequence shown here is derived from an EMBL/GenBank/DDBJ whole genome shotgun (WGS) entry which is preliminary data.</text>
</comment>
<keyword evidence="1" id="KW-1133">Transmembrane helix</keyword>
<keyword evidence="1" id="KW-0472">Membrane</keyword>
<proteinExistence type="predicted"/>
<evidence type="ECO:0000313" key="2">
    <source>
        <dbReference type="EMBL" id="GGX96697.1"/>
    </source>
</evidence>